<comment type="similarity">
    <text evidence="2">Belongs to the glycosyl hydrolase 1 family.</text>
</comment>
<feature type="transmembrane region" description="Helical" evidence="9">
    <location>
        <begin position="398"/>
        <end position="417"/>
    </location>
</feature>
<organism evidence="11 13">
    <name type="scientific">Medicago truncatula</name>
    <name type="common">Barrel medic</name>
    <name type="synonym">Medicago tribuloides</name>
    <dbReference type="NCBI Taxonomy" id="3880"/>
    <lineage>
        <taxon>Eukaryota</taxon>
        <taxon>Viridiplantae</taxon>
        <taxon>Streptophyta</taxon>
        <taxon>Embryophyta</taxon>
        <taxon>Tracheophyta</taxon>
        <taxon>Spermatophyta</taxon>
        <taxon>Magnoliopsida</taxon>
        <taxon>eudicotyledons</taxon>
        <taxon>Gunneridae</taxon>
        <taxon>Pentapetalae</taxon>
        <taxon>rosids</taxon>
        <taxon>fabids</taxon>
        <taxon>Fabales</taxon>
        <taxon>Fabaceae</taxon>
        <taxon>Papilionoideae</taxon>
        <taxon>50 kb inversion clade</taxon>
        <taxon>NPAAA clade</taxon>
        <taxon>Hologalegina</taxon>
        <taxon>IRL clade</taxon>
        <taxon>Trifolieae</taxon>
        <taxon>Medicago</taxon>
    </lineage>
</organism>
<dbReference type="eggNOG" id="KOG0626">
    <property type="taxonomic scope" value="Eukaryota"/>
</dbReference>
<feature type="transmembrane region" description="Helical" evidence="9">
    <location>
        <begin position="273"/>
        <end position="295"/>
    </location>
</feature>
<protein>
    <submittedName>
        <fullName evidence="11">Glucose 6-phosphate/phosphate translocator 1</fullName>
    </submittedName>
</protein>
<dbReference type="Proteomes" id="UP000002051">
    <property type="component" value="Chromosome 4"/>
</dbReference>
<feature type="domain" description="Sugar phosphate transporter" evidence="10">
    <location>
        <begin position="99"/>
        <end position="411"/>
    </location>
</feature>
<name>G7JI09_MEDTR</name>
<evidence type="ECO:0000256" key="5">
    <source>
        <dbReference type="ARBA" id="ARBA00022640"/>
    </source>
</evidence>
<evidence type="ECO:0000256" key="8">
    <source>
        <dbReference type="ARBA" id="ARBA00023295"/>
    </source>
</evidence>
<dbReference type="PROSITE" id="PS00653">
    <property type="entry name" value="GLYCOSYL_HYDROL_F1_2"/>
    <property type="match status" value="1"/>
</dbReference>
<evidence type="ECO:0000256" key="4">
    <source>
        <dbReference type="ARBA" id="ARBA00022528"/>
    </source>
</evidence>
<dbReference type="InterPro" id="IPR004853">
    <property type="entry name" value="Sugar_P_trans_dom"/>
</dbReference>
<dbReference type="AlphaFoldDB" id="G7JI09"/>
<evidence type="ECO:0000259" key="10">
    <source>
        <dbReference type="Pfam" id="PF03151"/>
    </source>
</evidence>
<evidence type="ECO:0000313" key="13">
    <source>
        <dbReference type="Proteomes" id="UP000002051"/>
    </source>
</evidence>
<dbReference type="Pfam" id="PF00232">
    <property type="entry name" value="Glyco_hydro_1"/>
    <property type="match status" value="1"/>
</dbReference>
<keyword evidence="9" id="KW-1133">Transmembrane helix</keyword>
<evidence type="ECO:0000256" key="1">
    <source>
        <dbReference type="ARBA" id="ARBA00004508"/>
    </source>
</evidence>
<keyword evidence="3" id="KW-0813">Transport</keyword>
<feature type="transmembrane region" description="Helical" evidence="9">
    <location>
        <begin position="374"/>
        <end position="392"/>
    </location>
</feature>
<evidence type="ECO:0000256" key="6">
    <source>
        <dbReference type="ARBA" id="ARBA00022801"/>
    </source>
</evidence>
<dbReference type="FunFam" id="3.20.20.80:FF:000020">
    <property type="entry name" value="Beta-glucosidase 12"/>
    <property type="match status" value="1"/>
</dbReference>
<keyword evidence="6" id="KW-0378">Hydrolase</keyword>
<dbReference type="STRING" id="3880.G7JI09"/>
<evidence type="ECO:0000313" key="11">
    <source>
        <dbReference type="EMBL" id="AES92596.2"/>
    </source>
</evidence>
<dbReference type="GO" id="GO:0015120">
    <property type="term" value="F:phosphoglycerate transmembrane transporter activity"/>
    <property type="evidence" value="ECO:0007669"/>
    <property type="project" value="UniProtKB-ARBA"/>
</dbReference>
<dbReference type="SUPFAM" id="SSF51445">
    <property type="entry name" value="(Trans)glycosidases"/>
    <property type="match status" value="1"/>
</dbReference>
<sequence>MISQVKYTSSLPFTNFGSSNFIPRPKLCTLPIVQHVGKNTNNLSLSSLKPLYISSTENFSFSTTKLTRRETECHAYEADRSQPLEINIDIAGEQAAQKLKIGLYFATWWALNVVFNIYNKKVLNAFPYPWLTSTLSLAAGSLIMLISWATRVAEAPKVNLEFWKALFPVAVAHTIGHVAATVSMSKVAVSFTHIIKSGEPAFSVLVSKFLLGEAFPLQVYLSLLPIIGGCALAAVTELNFNMIGFMGAMISNVAFVFRNIFSKKGMKGMSVSGMNYYACLSILSLLLLTPFAIAVEGPTMWAAGWQTAVSPNWSQFCLVSITIYKSQPIAVCYFISIISLRWVAAQSVFYHLYNQVSYMSLDQISPLTFSIGNTMKRISVIVSSIIIFHTPIQPNNALGAAIAILGTFLYSQMRFCFFPVIGSLKRCTAVNKNNGSEMFTGIGFWVPVVGAELVFNHLNSIYGVKNMKFSLTLIELRASISLKLSTFQKAVSMEILLLFFLITTYALGAFSFSEEFDHYPFPSNFLFGTASSSYQYEGAYLSDGKGLSNWDVFTHKPGSTHDGSNGDVTVDQYHRYLEDVDLMEAIKVNSYRFSISWARILPKGRFGEVNLAGIDYYNRLIHALLLRGIQPFVTLFHLDFPQELEDRYGGWLSPQSQEDFVLFADICFKSFGDRVKYWTTFNEPNLQVSLGYRKGKHPPCRCSGKFGNCSEGDSEKDPFVAAHNIILSHAAAVDIYRNRYQAEQGGQIGIVVHVDWFEPYSNSVADKLAAERAQSFSMNWILDPIFFGKYPKEMEVILGSTLPKFSSNDKAKLNRGLDFIGINHYAGYYVKDCISSVCESGPGTSATEGLYQQTAQKDGVPIGELTPFDFLNVYPQGMKKTLTYVKDRYNNTPMFITENGYGNFYDPNNTKEEYLNDIKRINYMSGHLNNLGESIREGADVRGYFAWSLLDNFEWLYGFTVRFGLYHVDFATQKRTPKLSASWYKHFIEKHKTESIIPEHDMDTRNWNKQFKANMLRTVGSEGRMKNLD</sequence>
<keyword evidence="5" id="KW-0934">Plastid</keyword>
<dbReference type="PANTHER" id="PTHR10353">
    <property type="entry name" value="GLYCOSYL HYDROLASE"/>
    <property type="match status" value="1"/>
</dbReference>
<evidence type="ECO:0000256" key="3">
    <source>
        <dbReference type="ARBA" id="ARBA00022448"/>
    </source>
</evidence>
<reference evidence="11 13" key="2">
    <citation type="journal article" date="2014" name="BMC Genomics">
        <title>An improved genome release (version Mt4.0) for the model legume Medicago truncatula.</title>
        <authorList>
            <person name="Tang H."/>
            <person name="Krishnakumar V."/>
            <person name="Bidwell S."/>
            <person name="Rosen B."/>
            <person name="Chan A."/>
            <person name="Zhou S."/>
            <person name="Gentzbittel L."/>
            <person name="Childs K.L."/>
            <person name="Yandell M."/>
            <person name="Gundlach H."/>
            <person name="Mayer K.F."/>
            <person name="Schwartz D.C."/>
            <person name="Town C.D."/>
        </authorList>
    </citation>
    <scope>GENOME REANNOTATION</scope>
    <source>
        <strain evidence="12 13">cv. Jemalong A17</strain>
    </source>
</reference>
<feature type="transmembrane region" description="Helical" evidence="9">
    <location>
        <begin position="328"/>
        <end position="353"/>
    </location>
</feature>
<dbReference type="PaxDb" id="3880-AES92596"/>
<accession>G7JI09</accession>
<keyword evidence="8" id="KW-0326">Glycosidase</keyword>
<dbReference type="GO" id="GO:0015605">
    <property type="term" value="F:organophosphate ester transmembrane transporter activity"/>
    <property type="evidence" value="ECO:0007669"/>
    <property type="project" value="UniProtKB-ARBA"/>
</dbReference>
<dbReference type="GO" id="GO:0005975">
    <property type="term" value="P:carbohydrate metabolic process"/>
    <property type="evidence" value="ECO:0007669"/>
    <property type="project" value="InterPro"/>
</dbReference>
<keyword evidence="4" id="KW-0150">Chloroplast</keyword>
<dbReference type="Gene3D" id="3.20.20.80">
    <property type="entry name" value="Glycosidases"/>
    <property type="match status" value="1"/>
</dbReference>
<dbReference type="eggNOG" id="KOG1441">
    <property type="taxonomic scope" value="Eukaryota"/>
</dbReference>
<proteinExistence type="inferred from homology"/>
<feature type="transmembrane region" description="Helical" evidence="9">
    <location>
        <begin position="130"/>
        <end position="149"/>
    </location>
</feature>
<comment type="subcellular location">
    <subcellularLocation>
        <location evidence="1">Plastid</location>
        <location evidence="1">Chloroplast membrane</location>
        <topology evidence="1">Multi-pass membrane protein</topology>
    </subcellularLocation>
</comment>
<feature type="transmembrane region" description="Helical" evidence="9">
    <location>
        <begin position="217"/>
        <end position="236"/>
    </location>
</feature>
<accession>A0A0C3X8M2</accession>
<keyword evidence="13" id="KW-1185">Reference proteome</keyword>
<dbReference type="ExpressionAtlas" id="G7JI09">
    <property type="expression patterns" value="differential"/>
</dbReference>
<dbReference type="InterPro" id="IPR017853">
    <property type="entry name" value="GH"/>
</dbReference>
<evidence type="ECO:0000313" key="12">
    <source>
        <dbReference type="EnsemblPlants" id="AES92596"/>
    </source>
</evidence>
<dbReference type="InterPro" id="IPR001360">
    <property type="entry name" value="Glyco_hydro_1"/>
</dbReference>
<dbReference type="EnsemblPlants" id="AES92596">
    <property type="protein sequence ID" value="AES92596"/>
    <property type="gene ID" value="MTR_4g131800"/>
</dbReference>
<dbReference type="Pfam" id="PF03151">
    <property type="entry name" value="TPT"/>
    <property type="match status" value="1"/>
</dbReference>
<evidence type="ECO:0000256" key="2">
    <source>
        <dbReference type="ARBA" id="ARBA00010838"/>
    </source>
</evidence>
<keyword evidence="7" id="KW-0809">Transit peptide</keyword>
<dbReference type="InterPro" id="IPR004696">
    <property type="entry name" value="Tpt_PEP_transl"/>
</dbReference>
<dbReference type="HOGENOM" id="CLU_294637_0_0_1"/>
<keyword evidence="9" id="KW-0472">Membrane</keyword>
<keyword evidence="9" id="KW-0812">Transmembrane</keyword>
<dbReference type="InterPro" id="IPR033132">
    <property type="entry name" value="GH_1_N_CS"/>
</dbReference>
<feature type="transmembrane region" description="Helical" evidence="9">
    <location>
        <begin position="101"/>
        <end position="118"/>
    </location>
</feature>
<dbReference type="NCBIfam" id="TIGR00817">
    <property type="entry name" value="tpt"/>
    <property type="match status" value="1"/>
</dbReference>
<dbReference type="InterPro" id="IPR037185">
    <property type="entry name" value="EmrE-like"/>
</dbReference>
<reference evidence="11 13" key="1">
    <citation type="journal article" date="2011" name="Nature">
        <title>The Medicago genome provides insight into the evolution of rhizobial symbioses.</title>
        <authorList>
            <person name="Young N.D."/>
            <person name="Debelle F."/>
            <person name="Oldroyd G.E."/>
            <person name="Geurts R."/>
            <person name="Cannon S.B."/>
            <person name="Udvardi M.K."/>
            <person name="Benedito V.A."/>
            <person name="Mayer K.F."/>
            <person name="Gouzy J."/>
            <person name="Schoof H."/>
            <person name="Van de Peer Y."/>
            <person name="Proost S."/>
            <person name="Cook D.R."/>
            <person name="Meyers B.C."/>
            <person name="Spannagl M."/>
            <person name="Cheung F."/>
            <person name="De Mita S."/>
            <person name="Krishnakumar V."/>
            <person name="Gundlach H."/>
            <person name="Zhou S."/>
            <person name="Mudge J."/>
            <person name="Bharti A.K."/>
            <person name="Murray J.D."/>
            <person name="Naoumkina M.A."/>
            <person name="Rosen B."/>
            <person name="Silverstein K.A."/>
            <person name="Tang H."/>
            <person name="Rombauts S."/>
            <person name="Zhao P.X."/>
            <person name="Zhou P."/>
            <person name="Barbe V."/>
            <person name="Bardou P."/>
            <person name="Bechner M."/>
            <person name="Bellec A."/>
            <person name="Berger A."/>
            <person name="Berges H."/>
            <person name="Bidwell S."/>
            <person name="Bisseling T."/>
            <person name="Choisne N."/>
            <person name="Couloux A."/>
            <person name="Denny R."/>
            <person name="Deshpande S."/>
            <person name="Dai X."/>
            <person name="Doyle J.J."/>
            <person name="Dudez A.M."/>
            <person name="Farmer A.D."/>
            <person name="Fouteau S."/>
            <person name="Franken C."/>
            <person name="Gibelin C."/>
            <person name="Gish J."/>
            <person name="Goldstein S."/>
            <person name="Gonzalez A.J."/>
            <person name="Green P.J."/>
            <person name="Hallab A."/>
            <person name="Hartog M."/>
            <person name="Hua A."/>
            <person name="Humphray S.J."/>
            <person name="Jeong D.H."/>
            <person name="Jing Y."/>
            <person name="Jocker A."/>
            <person name="Kenton S.M."/>
            <person name="Kim D.J."/>
            <person name="Klee K."/>
            <person name="Lai H."/>
            <person name="Lang C."/>
            <person name="Lin S."/>
            <person name="Macmil S.L."/>
            <person name="Magdelenat G."/>
            <person name="Matthews L."/>
            <person name="McCorrison J."/>
            <person name="Monaghan E.L."/>
            <person name="Mun J.H."/>
            <person name="Najar F.Z."/>
            <person name="Nicholson C."/>
            <person name="Noirot C."/>
            <person name="O'Bleness M."/>
            <person name="Paule C.R."/>
            <person name="Poulain J."/>
            <person name="Prion F."/>
            <person name="Qin B."/>
            <person name="Qu C."/>
            <person name="Retzel E.F."/>
            <person name="Riddle C."/>
            <person name="Sallet E."/>
            <person name="Samain S."/>
            <person name="Samson N."/>
            <person name="Sanders I."/>
            <person name="Saurat O."/>
            <person name="Scarpelli C."/>
            <person name="Schiex T."/>
            <person name="Segurens B."/>
            <person name="Severin A.J."/>
            <person name="Sherrier D.J."/>
            <person name="Shi R."/>
            <person name="Sims S."/>
            <person name="Singer S.R."/>
            <person name="Sinharoy S."/>
            <person name="Sterck L."/>
            <person name="Viollet A."/>
            <person name="Wang B.B."/>
            <person name="Wang K."/>
            <person name="Wang M."/>
            <person name="Wang X."/>
            <person name="Warfsmann J."/>
            <person name="Weissenbach J."/>
            <person name="White D.D."/>
            <person name="White J.D."/>
            <person name="Wiley G.B."/>
            <person name="Wincker P."/>
            <person name="Xing Y."/>
            <person name="Yang L."/>
            <person name="Yao Z."/>
            <person name="Ying F."/>
            <person name="Zhai J."/>
            <person name="Zhou L."/>
            <person name="Zuber A."/>
            <person name="Denarie J."/>
            <person name="Dixon R.A."/>
            <person name="May G.D."/>
            <person name="Schwartz D.C."/>
            <person name="Rogers J."/>
            <person name="Quetier F."/>
            <person name="Town C.D."/>
            <person name="Roe B.A."/>
        </authorList>
    </citation>
    <scope>NUCLEOTIDE SEQUENCE [LARGE SCALE GENOMIC DNA]</scope>
    <source>
        <strain evidence="11">A17</strain>
        <strain evidence="12 13">cv. Jemalong A17</strain>
    </source>
</reference>
<dbReference type="GO" id="GO:0031969">
    <property type="term" value="C:chloroplast membrane"/>
    <property type="evidence" value="ECO:0007669"/>
    <property type="project" value="UniProtKB-SubCell"/>
</dbReference>
<dbReference type="PRINTS" id="PR00131">
    <property type="entry name" value="GLHYDRLASE1"/>
</dbReference>
<dbReference type="GO" id="GO:0008422">
    <property type="term" value="F:beta-glucosidase activity"/>
    <property type="evidence" value="ECO:0000318"/>
    <property type="project" value="GO_Central"/>
</dbReference>
<dbReference type="SUPFAM" id="SSF103481">
    <property type="entry name" value="Multidrug resistance efflux transporter EmrE"/>
    <property type="match status" value="1"/>
</dbReference>
<gene>
    <name evidence="11" type="ordered locus">MTR_4g131800</name>
</gene>
<dbReference type="PANTHER" id="PTHR10353:SF213">
    <property type="entry name" value="BETA-GLUCOSIDASE 45-RELATED"/>
    <property type="match status" value="1"/>
</dbReference>
<dbReference type="EMBL" id="CM001220">
    <property type="protein sequence ID" value="AES92596.2"/>
    <property type="molecule type" value="Genomic_DNA"/>
</dbReference>
<feature type="transmembrane region" description="Helical" evidence="9">
    <location>
        <begin position="495"/>
        <end position="513"/>
    </location>
</feature>
<reference evidence="12" key="3">
    <citation type="submission" date="2015-04" db="UniProtKB">
        <authorList>
            <consortium name="EnsemblPlants"/>
        </authorList>
    </citation>
    <scope>IDENTIFICATION</scope>
    <source>
        <strain evidence="12">cv. Jemalong A17</strain>
    </source>
</reference>
<feature type="transmembrane region" description="Helical" evidence="9">
    <location>
        <begin position="242"/>
        <end position="261"/>
    </location>
</feature>
<evidence type="ECO:0000256" key="7">
    <source>
        <dbReference type="ARBA" id="ARBA00022946"/>
    </source>
</evidence>
<evidence type="ECO:0000256" key="9">
    <source>
        <dbReference type="SAM" id="Phobius"/>
    </source>
</evidence>